<organism evidence="2 3">
    <name type="scientific">Saccharopolyspora endophytica</name>
    <dbReference type="NCBI Taxonomy" id="543886"/>
    <lineage>
        <taxon>Bacteria</taxon>
        <taxon>Bacillati</taxon>
        <taxon>Actinomycetota</taxon>
        <taxon>Actinomycetes</taxon>
        <taxon>Pseudonocardiales</taxon>
        <taxon>Pseudonocardiaceae</taxon>
        <taxon>Saccharopolyspora</taxon>
    </lineage>
</organism>
<sequence length="213" mass="22404">MRAHPVVLAVEAGDDLDGDPSATWLRIEIRVPSVGGGLRSTTFTRMSLMRTGSVRLSPLEFSTLPRADLGGQGLHLLVGQPLRELPDPAVGSVGGDAPDVSTSSAGPLSFASSQELSMGRAKTATTTTMIARSPAVPPRPSHSFGSGPFRPRTPPGVADRPALRLPATTRRLATDATSGFARGTAAVKMSEARTRAGRERNRYPRTDQSPGRV</sequence>
<reference evidence="2 3" key="1">
    <citation type="submission" date="2021-04" db="EMBL/GenBank/DDBJ databases">
        <title>Whole-genome sequencing of Saccharopolyspora endophytica KCTC 19397.</title>
        <authorList>
            <person name="Ay H."/>
            <person name="Saygin H."/>
            <person name="Sahin N."/>
        </authorList>
    </citation>
    <scope>NUCLEOTIDE SEQUENCE [LARGE SCALE GENOMIC DNA]</scope>
    <source>
        <strain evidence="2 3">KCTC 19397</strain>
    </source>
</reference>
<feature type="compositionally biased region" description="Basic and acidic residues" evidence="1">
    <location>
        <begin position="190"/>
        <end position="205"/>
    </location>
</feature>
<keyword evidence="3" id="KW-1185">Reference proteome</keyword>
<dbReference type="Proteomes" id="UP000674084">
    <property type="component" value="Unassembled WGS sequence"/>
</dbReference>
<evidence type="ECO:0000313" key="3">
    <source>
        <dbReference type="Proteomes" id="UP000674084"/>
    </source>
</evidence>
<gene>
    <name evidence="2" type="ORF">KBO27_13315</name>
</gene>
<dbReference type="RefSeq" id="WP_210970262.1">
    <property type="nucleotide sequence ID" value="NZ_JAGPXE010000004.1"/>
</dbReference>
<feature type="region of interest" description="Disordered" evidence="1">
    <location>
        <begin position="131"/>
        <end position="213"/>
    </location>
</feature>
<protein>
    <submittedName>
        <fullName evidence="2">Uncharacterized protein</fullName>
    </submittedName>
</protein>
<evidence type="ECO:0000313" key="2">
    <source>
        <dbReference type="EMBL" id="MBQ0924929.1"/>
    </source>
</evidence>
<name>A0ABS5DF72_9PSEU</name>
<evidence type="ECO:0000256" key="1">
    <source>
        <dbReference type="SAM" id="MobiDB-lite"/>
    </source>
</evidence>
<comment type="caution">
    <text evidence="2">The sequence shown here is derived from an EMBL/GenBank/DDBJ whole genome shotgun (WGS) entry which is preliminary data.</text>
</comment>
<accession>A0ABS5DF72</accession>
<dbReference type="EMBL" id="JAGPXE010000004">
    <property type="protein sequence ID" value="MBQ0924929.1"/>
    <property type="molecule type" value="Genomic_DNA"/>
</dbReference>
<proteinExistence type="predicted"/>